<accession>A0A1Q9CL73</accession>
<dbReference type="OrthoDB" id="10292175at2759"/>
<organism evidence="1 2">
    <name type="scientific">Symbiodinium microadriaticum</name>
    <name type="common">Dinoflagellate</name>
    <name type="synonym">Zooxanthella microadriatica</name>
    <dbReference type="NCBI Taxonomy" id="2951"/>
    <lineage>
        <taxon>Eukaryota</taxon>
        <taxon>Sar</taxon>
        <taxon>Alveolata</taxon>
        <taxon>Dinophyceae</taxon>
        <taxon>Suessiales</taxon>
        <taxon>Symbiodiniaceae</taxon>
        <taxon>Symbiodinium</taxon>
    </lineage>
</organism>
<dbReference type="AlphaFoldDB" id="A0A1Q9CL73"/>
<keyword evidence="2" id="KW-1185">Reference proteome</keyword>
<protein>
    <submittedName>
        <fullName evidence="1">Uncharacterized protein</fullName>
    </submittedName>
</protein>
<dbReference type="Proteomes" id="UP000186817">
    <property type="component" value="Unassembled WGS sequence"/>
</dbReference>
<proteinExistence type="predicted"/>
<sequence>MAVRSHALRWSGGSALPGHTEGDYTVYGDLVAGLDQTPAAAERAGLWHCVRHLRRAKVPAVLYLDNFALVLRLRRGLERGLWSGSNPDMPSRKLPAADSRHTTAVRALNAKADARTGAARILEAGALRDGALIRVDALRRGLEIDRPRAGRPPTGAEAEVEAGAEADAVAVVTRVHAMTPDVAEASTADSMSATWEALHRQSECHWQVPNVHVVVM</sequence>
<dbReference type="EMBL" id="LSRX01001100">
    <property type="protein sequence ID" value="OLP83674.1"/>
    <property type="molecule type" value="Genomic_DNA"/>
</dbReference>
<gene>
    <name evidence="1" type="ORF">AK812_SmicGene35544</name>
</gene>
<reference evidence="1 2" key="1">
    <citation type="submission" date="2016-02" db="EMBL/GenBank/DDBJ databases">
        <title>Genome analysis of coral dinoflagellate symbionts highlights evolutionary adaptations to a symbiotic lifestyle.</title>
        <authorList>
            <person name="Aranda M."/>
            <person name="Li Y."/>
            <person name="Liew Y.J."/>
            <person name="Baumgarten S."/>
            <person name="Simakov O."/>
            <person name="Wilson M."/>
            <person name="Piel J."/>
            <person name="Ashoor H."/>
            <person name="Bougouffa S."/>
            <person name="Bajic V.B."/>
            <person name="Ryu T."/>
            <person name="Ravasi T."/>
            <person name="Bayer T."/>
            <person name="Micklem G."/>
            <person name="Kim H."/>
            <person name="Bhak J."/>
            <person name="Lajeunesse T.C."/>
            <person name="Voolstra C.R."/>
        </authorList>
    </citation>
    <scope>NUCLEOTIDE SEQUENCE [LARGE SCALE GENOMIC DNA]</scope>
    <source>
        <strain evidence="1 2">CCMP2467</strain>
    </source>
</reference>
<name>A0A1Q9CL73_SYMMI</name>
<comment type="caution">
    <text evidence="1">The sequence shown here is derived from an EMBL/GenBank/DDBJ whole genome shotgun (WGS) entry which is preliminary data.</text>
</comment>
<evidence type="ECO:0000313" key="2">
    <source>
        <dbReference type="Proteomes" id="UP000186817"/>
    </source>
</evidence>
<evidence type="ECO:0000313" key="1">
    <source>
        <dbReference type="EMBL" id="OLP83674.1"/>
    </source>
</evidence>